<protein>
    <recommendedName>
        <fullName evidence="5">AttH domain-containing protein</fullName>
    </recommendedName>
</protein>
<dbReference type="AlphaFoldDB" id="A0A0N9UWE8"/>
<gene>
    <name evidence="3" type="ORF">AN936_01950</name>
</gene>
<dbReference type="InterPro" id="IPR055493">
    <property type="entry name" value="DUF7065"/>
</dbReference>
<dbReference type="EMBL" id="CP012700">
    <property type="protein sequence ID" value="ALH79181.1"/>
    <property type="molecule type" value="Genomic_DNA"/>
</dbReference>
<reference evidence="3 4" key="1">
    <citation type="journal article" date="2015" name="Genome Announc.">
        <title>Complete Genome Sequence of Polypropylene Glycol- and Polyethylene Glycol-Degrading Sphingopyxis macrogoltabida Strain EY-1.</title>
        <authorList>
            <person name="Ohtsubo Y."/>
            <person name="Nagata Y."/>
            <person name="Numata M."/>
            <person name="Tsuchikane K."/>
            <person name="Hosoyama A."/>
            <person name="Yamazoe A."/>
            <person name="Tsuda M."/>
            <person name="Fujita N."/>
            <person name="Kawai F."/>
        </authorList>
    </citation>
    <scope>NUCLEOTIDE SEQUENCE [LARGE SCALE GENOMIC DNA]</scope>
    <source>
        <strain evidence="3 4">EY-1</strain>
    </source>
</reference>
<dbReference type="PATRIC" id="fig|33050.5.peg.408"/>
<name>A0A0N9UWE8_SPHMC</name>
<proteinExistence type="predicted"/>
<evidence type="ECO:0000313" key="3">
    <source>
        <dbReference type="EMBL" id="ALH79181.1"/>
    </source>
</evidence>
<dbReference type="Pfam" id="PF23213">
    <property type="entry name" value="DUF7065"/>
    <property type="match status" value="1"/>
</dbReference>
<dbReference type="Pfam" id="PF23212">
    <property type="entry name" value="DUF7064"/>
    <property type="match status" value="1"/>
</dbReference>
<sequence length="333" mass="37310">MEAVFSDHWDCPHQFSDEPSWQESDCYWFYDVKLGVGGFHRIGQKPNKGTGQLMLFVFKTGGERFVLNSAPRNEVKLGADARQSRKQVVGSHTAEALGDGRMRYTWDEPESSADIEFYESFYTPRNWPSGKNTEHFEEATNSDGHLECGGRIRGKVRIGDNEYEIDALAHRDRSWGKRSDSAPMMHRYRMYTGTCGSELSFAGFFLDFNETTPMTMGFVDRNGKQEAITNLRVAVTFDYDGLTPLGSIGIMTLESGEQLRIESKVVQGFLTPLPAMGTFSQDNISTFEYGGKTGFVDLEMCTNPGRGSYIPNQADVSFLAIAEGLSKAEDYII</sequence>
<organism evidence="3 4">
    <name type="scientific">Sphingopyxis macrogoltabida</name>
    <name type="common">Sphingomonas macrogoltabidus</name>
    <dbReference type="NCBI Taxonomy" id="33050"/>
    <lineage>
        <taxon>Bacteria</taxon>
        <taxon>Pseudomonadati</taxon>
        <taxon>Pseudomonadota</taxon>
        <taxon>Alphaproteobacteria</taxon>
        <taxon>Sphingomonadales</taxon>
        <taxon>Sphingomonadaceae</taxon>
        <taxon>Sphingopyxis</taxon>
    </lineage>
</organism>
<evidence type="ECO:0000313" key="4">
    <source>
        <dbReference type="Proteomes" id="UP000058074"/>
    </source>
</evidence>
<evidence type="ECO:0000259" key="2">
    <source>
        <dbReference type="Pfam" id="PF23213"/>
    </source>
</evidence>
<dbReference type="RefSeq" id="WP_054586669.1">
    <property type="nucleotide sequence ID" value="NZ_CP012700.1"/>
</dbReference>
<feature type="domain" description="DUF7064" evidence="1">
    <location>
        <begin position="184"/>
        <end position="304"/>
    </location>
</feature>
<evidence type="ECO:0000259" key="1">
    <source>
        <dbReference type="Pfam" id="PF23212"/>
    </source>
</evidence>
<accession>A0A0N9UWE8</accession>
<feature type="domain" description="DUF7065" evidence="2">
    <location>
        <begin position="4"/>
        <end position="178"/>
    </location>
</feature>
<dbReference type="Proteomes" id="UP000058074">
    <property type="component" value="Chromosome"/>
</dbReference>
<dbReference type="KEGG" id="smag:AN936_01950"/>
<evidence type="ECO:0008006" key="5">
    <source>
        <dbReference type="Google" id="ProtNLM"/>
    </source>
</evidence>
<dbReference type="OrthoDB" id="115252at2"/>
<dbReference type="InterPro" id="IPR055492">
    <property type="entry name" value="DUF7064"/>
</dbReference>